<keyword evidence="2" id="KW-1185">Reference proteome</keyword>
<reference evidence="1" key="1">
    <citation type="submission" date="2021-02" db="EMBL/GenBank/DDBJ databases">
        <authorList>
            <consortium name="DOE Joint Genome Institute"/>
            <person name="Ahrendt S."/>
            <person name="Looney B.P."/>
            <person name="Miyauchi S."/>
            <person name="Morin E."/>
            <person name="Drula E."/>
            <person name="Courty P.E."/>
            <person name="Chicoki N."/>
            <person name="Fauchery L."/>
            <person name="Kohler A."/>
            <person name="Kuo A."/>
            <person name="Labutti K."/>
            <person name="Pangilinan J."/>
            <person name="Lipzen A."/>
            <person name="Riley R."/>
            <person name="Andreopoulos W."/>
            <person name="He G."/>
            <person name="Johnson J."/>
            <person name="Barry K.W."/>
            <person name="Grigoriev I.V."/>
            <person name="Nagy L."/>
            <person name="Hibbett D."/>
            <person name="Henrissat B."/>
            <person name="Matheny P.B."/>
            <person name="Labbe J."/>
            <person name="Martin F."/>
        </authorList>
    </citation>
    <scope>NUCLEOTIDE SEQUENCE</scope>
    <source>
        <strain evidence="1">FP105234-sp</strain>
    </source>
</reference>
<reference evidence="1" key="2">
    <citation type="journal article" date="2022" name="New Phytol.">
        <title>Evolutionary transition to the ectomycorrhizal habit in the genomes of a hyperdiverse lineage of mushroom-forming fungi.</title>
        <authorList>
            <person name="Looney B."/>
            <person name="Miyauchi S."/>
            <person name="Morin E."/>
            <person name="Drula E."/>
            <person name="Courty P.E."/>
            <person name="Kohler A."/>
            <person name="Kuo A."/>
            <person name="LaButti K."/>
            <person name="Pangilinan J."/>
            <person name="Lipzen A."/>
            <person name="Riley R."/>
            <person name="Andreopoulos W."/>
            <person name="He G."/>
            <person name="Johnson J."/>
            <person name="Nolan M."/>
            <person name="Tritt A."/>
            <person name="Barry K.W."/>
            <person name="Grigoriev I.V."/>
            <person name="Nagy L.G."/>
            <person name="Hibbett D."/>
            <person name="Henrissat B."/>
            <person name="Matheny P.B."/>
            <person name="Labbe J."/>
            <person name="Martin F.M."/>
        </authorList>
    </citation>
    <scope>NUCLEOTIDE SEQUENCE</scope>
    <source>
        <strain evidence="1">FP105234-sp</strain>
    </source>
</reference>
<dbReference type="Proteomes" id="UP000814033">
    <property type="component" value="Unassembled WGS sequence"/>
</dbReference>
<organism evidence="1 2">
    <name type="scientific">Auriscalpium vulgare</name>
    <dbReference type="NCBI Taxonomy" id="40419"/>
    <lineage>
        <taxon>Eukaryota</taxon>
        <taxon>Fungi</taxon>
        <taxon>Dikarya</taxon>
        <taxon>Basidiomycota</taxon>
        <taxon>Agaricomycotina</taxon>
        <taxon>Agaricomycetes</taxon>
        <taxon>Russulales</taxon>
        <taxon>Auriscalpiaceae</taxon>
        <taxon>Auriscalpium</taxon>
    </lineage>
</organism>
<proteinExistence type="predicted"/>
<evidence type="ECO:0000313" key="2">
    <source>
        <dbReference type="Proteomes" id="UP000814033"/>
    </source>
</evidence>
<gene>
    <name evidence="1" type="ORF">FA95DRAFT_1564219</name>
</gene>
<evidence type="ECO:0000313" key="1">
    <source>
        <dbReference type="EMBL" id="KAI0042570.1"/>
    </source>
</evidence>
<sequence length="290" mass="31108">MSLQRLLAHSLCIRSLRHAPRVGVLSACRVFSLSPSHLRRSRPLSTAASASPPFDTSASTAPSTSQSTPDSTTDTNVLYSGPLTKTFRHLKLFSLTSLGLSCTLTPFLFVIPSGLPFSARAALAITALGTSGISTALVAWCGRPYVTAIRRLPAAPTPTPTPTTPINGAPPTHPAPSHNDYAPAGVELQTLTLALRPLATRVYDPVFLADTERPFAKWELAGAVQLPAEDVGSVEEGEEETVAETIDRQGEVVGRWIVRWGKDGDGFCRGEGDVVRYFNVHEELLETPIR</sequence>
<dbReference type="EMBL" id="MU276059">
    <property type="protein sequence ID" value="KAI0042570.1"/>
    <property type="molecule type" value="Genomic_DNA"/>
</dbReference>
<protein>
    <submittedName>
        <fullName evidence="1">Uncharacterized protein</fullName>
    </submittedName>
</protein>
<comment type="caution">
    <text evidence="1">The sequence shown here is derived from an EMBL/GenBank/DDBJ whole genome shotgun (WGS) entry which is preliminary data.</text>
</comment>
<name>A0ACB8RG36_9AGAM</name>
<accession>A0ACB8RG36</accession>